<protein>
    <submittedName>
        <fullName evidence="3">Dihydrodipicolinate synthase family protein</fullName>
    </submittedName>
</protein>
<dbReference type="InterPro" id="IPR002220">
    <property type="entry name" value="DapA-like"/>
</dbReference>
<dbReference type="PIRSF" id="PIRSF001365">
    <property type="entry name" value="DHDPS"/>
    <property type="match status" value="1"/>
</dbReference>
<dbReference type="Pfam" id="PF00701">
    <property type="entry name" value="DHDPS"/>
    <property type="match status" value="1"/>
</dbReference>
<name>A0ABV7YH89_9ACTN</name>
<dbReference type="InterPro" id="IPR013785">
    <property type="entry name" value="Aldolase_TIM"/>
</dbReference>
<dbReference type="SUPFAM" id="SSF51569">
    <property type="entry name" value="Aldolase"/>
    <property type="match status" value="1"/>
</dbReference>
<keyword evidence="4" id="KW-1185">Reference proteome</keyword>
<evidence type="ECO:0000256" key="1">
    <source>
        <dbReference type="ARBA" id="ARBA00023239"/>
    </source>
</evidence>
<dbReference type="SMART" id="SM01130">
    <property type="entry name" value="DHDPS"/>
    <property type="match status" value="1"/>
</dbReference>
<organism evidence="3 4">
    <name type="scientific">Tenggerimyces flavus</name>
    <dbReference type="NCBI Taxonomy" id="1708749"/>
    <lineage>
        <taxon>Bacteria</taxon>
        <taxon>Bacillati</taxon>
        <taxon>Actinomycetota</taxon>
        <taxon>Actinomycetes</taxon>
        <taxon>Propionibacteriales</taxon>
        <taxon>Nocardioidaceae</taxon>
        <taxon>Tenggerimyces</taxon>
    </lineage>
</organism>
<gene>
    <name evidence="3" type="ORF">ACFOUW_22920</name>
</gene>
<dbReference type="CDD" id="cd00408">
    <property type="entry name" value="DHDPS-like"/>
    <property type="match status" value="1"/>
</dbReference>
<sequence length="300" mass="31430">MSHELVERLRTLVAIPVTPFDGAGELDEKAFSGIVSRMVDAGVDAVTPNGNTSEFYSLRDHELQRALELTIEAVGSRAVVVPGVGNAPGHAADLARAAAAAGAPAVMVHQPVHPYQSVQGWVDYHRAVAEAAPSLGIVAYVRDPSLDAKALVSLAEQVPSLVAVKYAVPDVFALSEAIGAVGADRVAWICGLAERWAPFYWLAGARGFTSGLVSVAPALAVELLSLLRSGDSVAAMALWERLVPMEKLRMRRGNANNVSAVKEALAQLGLCGRAVRPPVSELDTDEAAEAADIVASWGLG</sequence>
<dbReference type="PANTHER" id="PTHR12128:SF19">
    <property type="entry name" value="5-DEHYDRO-4-DEOXYGLUCARATE DEHYDRATASE 2-RELATED"/>
    <property type="match status" value="1"/>
</dbReference>
<accession>A0ABV7YH89</accession>
<comment type="caution">
    <text evidence="3">The sequence shown here is derived from an EMBL/GenBank/DDBJ whole genome shotgun (WGS) entry which is preliminary data.</text>
</comment>
<dbReference type="RefSeq" id="WP_205118583.1">
    <property type="nucleotide sequence ID" value="NZ_JAFBCM010000001.1"/>
</dbReference>
<keyword evidence="1 2" id="KW-0456">Lyase</keyword>
<dbReference type="Gene3D" id="3.20.20.70">
    <property type="entry name" value="Aldolase class I"/>
    <property type="match status" value="1"/>
</dbReference>
<dbReference type="PANTHER" id="PTHR12128">
    <property type="entry name" value="DIHYDRODIPICOLINATE SYNTHASE"/>
    <property type="match status" value="1"/>
</dbReference>
<dbReference type="EMBL" id="JBHRZH010000020">
    <property type="protein sequence ID" value="MFC3763709.1"/>
    <property type="molecule type" value="Genomic_DNA"/>
</dbReference>
<proteinExistence type="inferred from homology"/>
<dbReference type="Proteomes" id="UP001595699">
    <property type="component" value="Unassembled WGS sequence"/>
</dbReference>
<evidence type="ECO:0000313" key="4">
    <source>
        <dbReference type="Proteomes" id="UP001595699"/>
    </source>
</evidence>
<reference evidence="4" key="1">
    <citation type="journal article" date="2019" name="Int. J. Syst. Evol. Microbiol.">
        <title>The Global Catalogue of Microorganisms (GCM) 10K type strain sequencing project: providing services to taxonomists for standard genome sequencing and annotation.</title>
        <authorList>
            <consortium name="The Broad Institute Genomics Platform"/>
            <consortium name="The Broad Institute Genome Sequencing Center for Infectious Disease"/>
            <person name="Wu L."/>
            <person name="Ma J."/>
        </authorList>
    </citation>
    <scope>NUCLEOTIDE SEQUENCE [LARGE SCALE GENOMIC DNA]</scope>
    <source>
        <strain evidence="4">CGMCC 4.7241</strain>
    </source>
</reference>
<comment type="similarity">
    <text evidence="2">Belongs to the DapA family.</text>
</comment>
<evidence type="ECO:0000256" key="2">
    <source>
        <dbReference type="PIRNR" id="PIRNR001365"/>
    </source>
</evidence>
<evidence type="ECO:0000313" key="3">
    <source>
        <dbReference type="EMBL" id="MFC3763709.1"/>
    </source>
</evidence>